<keyword evidence="2" id="KW-1185">Reference proteome</keyword>
<reference evidence="1 2" key="1">
    <citation type="submission" date="2018-08" db="EMBL/GenBank/DDBJ databases">
        <title>Komagataeibacter sp. AV 382.</title>
        <authorList>
            <person name="Skraban J."/>
            <person name="Trcek J."/>
        </authorList>
    </citation>
    <scope>NUCLEOTIDE SEQUENCE [LARGE SCALE GENOMIC DNA]</scope>
    <source>
        <strain evidence="1 2">AV 382</strain>
    </source>
</reference>
<accession>A0A371Z089</accession>
<evidence type="ECO:0000313" key="2">
    <source>
        <dbReference type="Proteomes" id="UP000262371"/>
    </source>
</evidence>
<dbReference type="Pfam" id="PF00353">
    <property type="entry name" value="HemolysinCabind"/>
    <property type="match status" value="2"/>
</dbReference>
<dbReference type="OrthoDB" id="7283520at2"/>
<dbReference type="AlphaFoldDB" id="A0A371Z089"/>
<evidence type="ECO:0008006" key="3">
    <source>
        <dbReference type="Google" id="ProtNLM"/>
    </source>
</evidence>
<name>A0A371Z089_9PROT</name>
<dbReference type="InterPro" id="IPR011049">
    <property type="entry name" value="Serralysin-like_metalloprot_C"/>
</dbReference>
<organism evidence="1 2">
    <name type="scientific">Komagataeibacter melaceti</name>
    <dbReference type="NCBI Taxonomy" id="2766577"/>
    <lineage>
        <taxon>Bacteria</taxon>
        <taxon>Pseudomonadati</taxon>
        <taxon>Pseudomonadota</taxon>
        <taxon>Alphaproteobacteria</taxon>
        <taxon>Acetobacterales</taxon>
        <taxon>Acetobacteraceae</taxon>
        <taxon>Komagataeibacter</taxon>
    </lineage>
</organism>
<dbReference type="Proteomes" id="UP000262371">
    <property type="component" value="Unassembled WGS sequence"/>
</dbReference>
<dbReference type="InterPro" id="IPR001343">
    <property type="entry name" value="Hemolysn_Ca-bd"/>
</dbReference>
<evidence type="ECO:0000313" key="1">
    <source>
        <dbReference type="EMBL" id="RFD19905.1"/>
    </source>
</evidence>
<proteinExistence type="predicted"/>
<dbReference type="EMBL" id="QUWV01000070">
    <property type="protein sequence ID" value="RFD19905.1"/>
    <property type="molecule type" value="Genomic_DNA"/>
</dbReference>
<sequence>MGYVTVTGATGLTLGINQDSSQIIQGLQQAGEQAALQVLSNVMDVSDASMRVDAVSVAGGVTSDAEAARVAGVAMIDGALRTAAGADGVQEITGGGTFTTQGGVSAIDIGSTTSTPLNQGISLNGGDRAVNIMDGNLGTVEFNAGSGDVNYYAAGGNTVFVSGTGNDLVHTMGGSDTVYGYAGTPTVSGDWTTPGATASAFNGGGSSIEVIDGVVVSNESNDTITTYDDGGFFEGEYTKQTINTVQGGQNDVISGHGRLSVDSVSDSSITADGALSVSGGSNDTISASMSTQVDGLDSSVIQVSVPGTLTFIGGSNGVSDTVSGTNATIFGTAGLDLAAHGSGSMTFHAGSGNETLDGGLSGGTLRLIAGSGNDTLIGGNGQAMLQAGSGNDVLTAGHAGTEFDFIKGQAGGTDIIQDFAGASGNVIKLSGYDTTPASIQSMLDHATIAGGSTTISLEDSTRLTFVGVTDLKAQNFKV</sequence>
<comment type="caution">
    <text evidence="1">The sequence shown here is derived from an EMBL/GenBank/DDBJ whole genome shotgun (WGS) entry which is preliminary data.</text>
</comment>
<dbReference type="GO" id="GO:0005509">
    <property type="term" value="F:calcium ion binding"/>
    <property type="evidence" value="ECO:0007669"/>
    <property type="project" value="InterPro"/>
</dbReference>
<dbReference type="RefSeq" id="WP_116703058.1">
    <property type="nucleotide sequence ID" value="NZ_QUWV01000070.1"/>
</dbReference>
<dbReference type="Gene3D" id="2.150.10.10">
    <property type="entry name" value="Serralysin-like metalloprotease, C-terminal"/>
    <property type="match status" value="1"/>
</dbReference>
<dbReference type="SUPFAM" id="SSF51120">
    <property type="entry name" value="beta-Roll"/>
    <property type="match status" value="1"/>
</dbReference>
<gene>
    <name evidence="1" type="ORF">DY926_09020</name>
</gene>
<protein>
    <recommendedName>
        <fullName evidence="3">Calcium-binding protein</fullName>
    </recommendedName>
</protein>